<dbReference type="PANTHER" id="PTHR11113:SF2">
    <property type="entry name" value="ADENINE DEAMINASE"/>
    <property type="match status" value="1"/>
</dbReference>
<dbReference type="GO" id="GO:0006146">
    <property type="term" value="P:adenine catabolic process"/>
    <property type="evidence" value="ECO:0007669"/>
    <property type="project" value="InterPro"/>
</dbReference>
<protein>
    <recommendedName>
        <fullName evidence="2 6">Adenine deaminase</fullName>
        <shortName evidence="6">Adenase</shortName>
        <shortName evidence="6">Adenine aminase</shortName>
        <ecNumber evidence="2 6">3.5.4.2</ecNumber>
    </recommendedName>
</protein>
<evidence type="ECO:0000256" key="4">
    <source>
        <dbReference type="ARBA" id="ARBA00023211"/>
    </source>
</evidence>
<dbReference type="PANTHER" id="PTHR11113">
    <property type="entry name" value="N-ACETYLGLUCOSAMINE-6-PHOSPHATE DEACETYLASE"/>
    <property type="match status" value="1"/>
</dbReference>
<dbReference type="Pfam" id="PF13382">
    <property type="entry name" value="Adenine_deam_C"/>
    <property type="match status" value="1"/>
</dbReference>
<evidence type="ECO:0000256" key="6">
    <source>
        <dbReference type="HAMAP-Rule" id="MF_01518"/>
    </source>
</evidence>
<feature type="domain" description="Amidohydrolase-related" evidence="7">
    <location>
        <begin position="75"/>
        <end position="360"/>
    </location>
</feature>
<dbReference type="InterPro" id="IPR011059">
    <property type="entry name" value="Metal-dep_hydrolase_composite"/>
</dbReference>
<evidence type="ECO:0000313" key="9">
    <source>
        <dbReference type="EMBL" id="MDC0828959.1"/>
    </source>
</evidence>
<feature type="domain" description="Adenine deaminase C-terminal" evidence="8">
    <location>
        <begin position="413"/>
        <end position="578"/>
    </location>
</feature>
<dbReference type="RefSeq" id="WP_229027330.1">
    <property type="nucleotide sequence ID" value="NZ_JADMUL010000029.1"/>
</dbReference>
<evidence type="ECO:0000259" key="8">
    <source>
        <dbReference type="Pfam" id="PF13382"/>
    </source>
</evidence>
<sequence>MVDLSCNDRKRLSEASLGKIVNDKVFRNIKILNVFTKQWILAHVYVYKKWISHVEYDVNKEILDCKQIINGDNLYLSPAFVDSHTHIESSLLTPLNYAKLVVPHGTLTVLEDAHEIANVCGEEGLKYMLESNGNIPMRQLLTIPSCVPSVPNLENSGATFDYLLYRTYLEKDYVVGLGEVMDYEGVLCSDERITKILDEAKNKKVYIQGHAPLLQGNRLSAYLCNGIKSDHEARGVQEVIEKYRQGMWIDIRDANTNHNMPKIIEALSEIGNYDRVAFSSDDRRCDVISRKGHIDGIIRHAHSCGMPLIEAYISATYRPCLEANIGNLGAIAPGYIADFNVLDDIENVHVKDVYFEGKCVVKNGDMISHYEDTREALNQTVNIPDLDETNFFVYSKGSKVTMNVIKFESFSSSITNLIQQTFPIKNGKVELSPKGKYMFVSVINRYNKGTHTLGVVENFGINHGAIASTVGHDAHNVTVVYDNPQNAIVALRQLKKQKGGFCAVESGCVIASMPLSIAGLMSNKNVADVVNEINNMNEANVKLGNIYIENPLSRITILSLLVCPYVKISDEGIVLTEEKKTIPLISEVI</sequence>
<evidence type="ECO:0000256" key="5">
    <source>
        <dbReference type="ARBA" id="ARBA00047720"/>
    </source>
</evidence>
<dbReference type="SUPFAM" id="SSF51556">
    <property type="entry name" value="Metallo-dependent hydrolases"/>
    <property type="match status" value="1"/>
</dbReference>
<accession>A0AAW6FUG3</accession>
<gene>
    <name evidence="6" type="primary">ade</name>
    <name evidence="9" type="ORF">POG00_09625</name>
</gene>
<comment type="caution">
    <text evidence="9">The sequence shown here is derived from an EMBL/GenBank/DDBJ whole genome shotgun (WGS) entry which is preliminary data.</text>
</comment>
<dbReference type="HAMAP" id="MF_01518">
    <property type="entry name" value="Adenine_deamin"/>
    <property type="match status" value="1"/>
</dbReference>
<comment type="similarity">
    <text evidence="1 6">Belongs to the metallo-dependent hydrolases superfamily. Adenine deaminase family.</text>
</comment>
<evidence type="ECO:0000256" key="2">
    <source>
        <dbReference type="ARBA" id="ARBA00012782"/>
    </source>
</evidence>
<dbReference type="SUPFAM" id="SSF51338">
    <property type="entry name" value="Composite domain of metallo-dependent hydrolases"/>
    <property type="match status" value="1"/>
</dbReference>
<dbReference type="Gene3D" id="3.20.20.140">
    <property type="entry name" value="Metal-dependent hydrolases"/>
    <property type="match status" value="1"/>
</dbReference>
<reference evidence="9" key="1">
    <citation type="submission" date="2023-01" db="EMBL/GenBank/DDBJ databases">
        <title>Human gut microbiome strain richness.</title>
        <authorList>
            <person name="Chen-Liaw A."/>
        </authorList>
    </citation>
    <scope>NUCLEOTIDE SEQUENCE</scope>
    <source>
        <strain evidence="9">D55st1_G4_D55t1_190419</strain>
    </source>
</reference>
<dbReference type="AlphaFoldDB" id="A0AAW6FUG3"/>
<evidence type="ECO:0000259" key="7">
    <source>
        <dbReference type="Pfam" id="PF01979"/>
    </source>
</evidence>
<evidence type="ECO:0000313" key="10">
    <source>
        <dbReference type="Proteomes" id="UP001220658"/>
    </source>
</evidence>
<keyword evidence="4 6" id="KW-0464">Manganese</keyword>
<proteinExistence type="inferred from homology"/>
<dbReference type="Proteomes" id="UP001220658">
    <property type="component" value="Unassembled WGS sequence"/>
</dbReference>
<dbReference type="Gene3D" id="2.30.40.10">
    <property type="entry name" value="Urease, subunit C, domain 1"/>
    <property type="match status" value="1"/>
</dbReference>
<dbReference type="GO" id="GO:0000034">
    <property type="term" value="F:adenine deaminase activity"/>
    <property type="evidence" value="ECO:0007669"/>
    <property type="project" value="UniProtKB-UniRule"/>
</dbReference>
<dbReference type="InterPro" id="IPR032466">
    <property type="entry name" value="Metal_Hydrolase"/>
</dbReference>
<comment type="catalytic activity">
    <reaction evidence="5 6">
        <text>adenine + H2O + H(+) = hypoxanthine + NH4(+)</text>
        <dbReference type="Rhea" id="RHEA:23688"/>
        <dbReference type="ChEBI" id="CHEBI:15377"/>
        <dbReference type="ChEBI" id="CHEBI:15378"/>
        <dbReference type="ChEBI" id="CHEBI:16708"/>
        <dbReference type="ChEBI" id="CHEBI:17368"/>
        <dbReference type="ChEBI" id="CHEBI:28938"/>
        <dbReference type="EC" id="3.5.4.2"/>
    </reaction>
</comment>
<dbReference type="InterPro" id="IPR006679">
    <property type="entry name" value="Adenine_deam"/>
</dbReference>
<comment type="cofactor">
    <cofactor evidence="6">
        <name>Mn(2+)</name>
        <dbReference type="ChEBI" id="CHEBI:29035"/>
    </cofactor>
</comment>
<organism evidence="9 10">
    <name type="scientific">Faecalitalea cylindroides</name>
    <dbReference type="NCBI Taxonomy" id="39483"/>
    <lineage>
        <taxon>Bacteria</taxon>
        <taxon>Bacillati</taxon>
        <taxon>Bacillota</taxon>
        <taxon>Erysipelotrichia</taxon>
        <taxon>Erysipelotrichales</taxon>
        <taxon>Erysipelotrichaceae</taxon>
        <taxon>Faecalitalea</taxon>
    </lineage>
</organism>
<dbReference type="EMBL" id="JAQNCK010000030">
    <property type="protein sequence ID" value="MDC0828959.1"/>
    <property type="molecule type" value="Genomic_DNA"/>
</dbReference>
<dbReference type="InterPro" id="IPR026912">
    <property type="entry name" value="Adenine_deam_C"/>
</dbReference>
<name>A0AAW6FUG3_9FIRM</name>
<evidence type="ECO:0000256" key="3">
    <source>
        <dbReference type="ARBA" id="ARBA00022801"/>
    </source>
</evidence>
<evidence type="ECO:0000256" key="1">
    <source>
        <dbReference type="ARBA" id="ARBA00006773"/>
    </source>
</evidence>
<dbReference type="EC" id="3.5.4.2" evidence="2 6"/>
<dbReference type="Pfam" id="PF01979">
    <property type="entry name" value="Amidohydro_1"/>
    <property type="match status" value="1"/>
</dbReference>
<dbReference type="InterPro" id="IPR006680">
    <property type="entry name" value="Amidohydro-rel"/>
</dbReference>
<keyword evidence="3 6" id="KW-0378">Hydrolase</keyword>